<proteinExistence type="predicted"/>
<dbReference type="EC" id="6.4.1.3" evidence="4"/>
<feature type="region of interest" description="Disordered" evidence="1">
    <location>
        <begin position="1"/>
        <end position="29"/>
    </location>
</feature>
<evidence type="ECO:0000313" key="5">
    <source>
        <dbReference type="Proteomes" id="UP000530424"/>
    </source>
</evidence>
<keyword evidence="4" id="KW-0436">Ligase</keyword>
<gene>
    <name evidence="4" type="ORF">HNR19_002907</name>
</gene>
<evidence type="ECO:0000313" key="4">
    <source>
        <dbReference type="EMBL" id="NYJ02209.1"/>
    </source>
</evidence>
<dbReference type="SUPFAM" id="SSF52096">
    <property type="entry name" value="ClpP/crotonase"/>
    <property type="match status" value="2"/>
</dbReference>
<dbReference type="InterPro" id="IPR011763">
    <property type="entry name" value="COA_CT_C"/>
</dbReference>
<evidence type="ECO:0000259" key="3">
    <source>
        <dbReference type="PROSITE" id="PS50989"/>
    </source>
</evidence>
<organism evidence="4 5">
    <name type="scientific">Nocardioides thalensis</name>
    <dbReference type="NCBI Taxonomy" id="1914755"/>
    <lineage>
        <taxon>Bacteria</taxon>
        <taxon>Bacillati</taxon>
        <taxon>Actinomycetota</taxon>
        <taxon>Actinomycetes</taxon>
        <taxon>Propionibacteriales</taxon>
        <taxon>Nocardioidaceae</taxon>
        <taxon>Nocardioides</taxon>
    </lineage>
</organism>
<name>A0A853C4J8_9ACTN</name>
<evidence type="ECO:0000256" key="1">
    <source>
        <dbReference type="SAM" id="MobiDB-lite"/>
    </source>
</evidence>
<evidence type="ECO:0000259" key="2">
    <source>
        <dbReference type="PROSITE" id="PS50980"/>
    </source>
</evidence>
<feature type="compositionally biased region" description="Basic and acidic residues" evidence="1">
    <location>
        <begin position="1"/>
        <end position="24"/>
    </location>
</feature>
<dbReference type="EMBL" id="JACCFP010000001">
    <property type="protein sequence ID" value="NYJ02209.1"/>
    <property type="molecule type" value="Genomic_DNA"/>
</dbReference>
<dbReference type="AlphaFoldDB" id="A0A853C4J8"/>
<dbReference type="PANTHER" id="PTHR43842:SF2">
    <property type="entry name" value="PROPIONYL-COA CARBOXYLASE BETA CHAIN, MITOCHONDRIAL"/>
    <property type="match status" value="1"/>
</dbReference>
<dbReference type="Proteomes" id="UP000530424">
    <property type="component" value="Unassembled WGS sequence"/>
</dbReference>
<feature type="domain" description="CoA carboxyltransferase C-terminal" evidence="3">
    <location>
        <begin position="255"/>
        <end position="496"/>
    </location>
</feature>
<dbReference type="GO" id="GO:0009317">
    <property type="term" value="C:acetyl-CoA carboxylase complex"/>
    <property type="evidence" value="ECO:0007669"/>
    <property type="project" value="TreeGrafter"/>
</dbReference>
<comment type="caution">
    <text evidence="4">The sequence shown here is derived from an EMBL/GenBank/DDBJ whole genome shotgun (WGS) entry which is preliminary data.</text>
</comment>
<dbReference type="InterPro" id="IPR051047">
    <property type="entry name" value="AccD/PCCB"/>
</dbReference>
<dbReference type="InterPro" id="IPR034733">
    <property type="entry name" value="AcCoA_carboxyl_beta"/>
</dbReference>
<feature type="domain" description="CoA carboxyltransferase N-terminal" evidence="2">
    <location>
        <begin position="1"/>
        <end position="255"/>
    </location>
</feature>
<dbReference type="Gene3D" id="3.90.226.10">
    <property type="entry name" value="2-enoyl-CoA Hydratase, Chain A, domain 1"/>
    <property type="match status" value="2"/>
</dbReference>
<dbReference type="InterPro" id="IPR011762">
    <property type="entry name" value="COA_CT_N"/>
</dbReference>
<keyword evidence="5" id="KW-1185">Reference proteome</keyword>
<dbReference type="Pfam" id="PF01039">
    <property type="entry name" value="Carboxyl_trans"/>
    <property type="match status" value="1"/>
</dbReference>
<dbReference type="PANTHER" id="PTHR43842">
    <property type="entry name" value="PROPIONYL-COA CARBOXYLASE BETA CHAIN"/>
    <property type="match status" value="1"/>
</dbReference>
<accession>A0A853C4J8</accession>
<sequence length="513" mass="53688">MNGELPHEQRQRELLDDARPDQVAKQHARGKLTARERIALLTDEGTFVEIGALARPEVGPEGKDIPADGIITGTALIDGRPSVIVASDYTAAGGSNGMLGNEKARRCIEIAATRGIPMVSLFDGGGHRITEGLDARDFAGGIDIQELATRLSGWVPLVCAFLGPGYGQPALSGAIADYAVAVRGIATIGMAPPALVKAATGEDVDEQAMFGADAQAEFGTVDLVVDDEEDAMLALRVFLATLPPNAEAPLPVERGLKPQLEAARRLDGVVPADPRAGYDMNDVLAGLVDEDSEIELKSGFARNMITSLATIDGHPIGIVASQPTVLAGALDTDAADKAAHLVSLCDAFGIPVLLLIDQPGLAVGAAAERSGLTRSTGRLSIALGSATVPVFSVLVRKGYGGGYVILGGGRSYRPELVLAWPHAETGVMSPDSAIDLVFRKDLESAADPAARRQELISLFGDRLGAVRGAEGFGFDAVIRPSETRDLLAATLATLPRRKLMQGVTPRHHPVQPL</sequence>
<dbReference type="PROSITE" id="PS50989">
    <property type="entry name" value="COA_CT_CTER"/>
    <property type="match status" value="1"/>
</dbReference>
<dbReference type="InterPro" id="IPR029045">
    <property type="entry name" value="ClpP/crotonase-like_dom_sf"/>
</dbReference>
<dbReference type="PROSITE" id="PS50980">
    <property type="entry name" value="COA_CT_NTER"/>
    <property type="match status" value="1"/>
</dbReference>
<reference evidence="4 5" key="1">
    <citation type="submission" date="2020-07" db="EMBL/GenBank/DDBJ databases">
        <title>Sequencing the genomes of 1000 actinobacteria strains.</title>
        <authorList>
            <person name="Klenk H.-P."/>
        </authorList>
    </citation>
    <scope>NUCLEOTIDE SEQUENCE [LARGE SCALE GENOMIC DNA]</scope>
    <source>
        <strain evidence="4 5">DSM 103833</strain>
    </source>
</reference>
<dbReference type="GO" id="GO:0004658">
    <property type="term" value="F:propionyl-CoA carboxylase activity"/>
    <property type="evidence" value="ECO:0007669"/>
    <property type="project" value="UniProtKB-EC"/>
</dbReference>
<dbReference type="RefSeq" id="WP_179668609.1">
    <property type="nucleotide sequence ID" value="NZ_JACCFP010000001.1"/>
</dbReference>
<protein>
    <submittedName>
        <fullName evidence="4">Propionyl-CoA carboxylase beta chain</fullName>
        <ecNumber evidence="4">6.4.1.3</ecNumber>
    </submittedName>
</protein>